<dbReference type="RefSeq" id="WP_042276968.1">
    <property type="nucleotide sequence ID" value="NZ_BBML01000001.1"/>
</dbReference>
<reference evidence="3" key="1">
    <citation type="journal article" date="2014" name="Genome Announc.">
        <title>Draft Genome Sequences of Marine Flavobacterium Nonlabens Strains NR17, NR24, NR27, NR32, NR33, and Ara13.</title>
        <authorList>
            <person name="Nakanishi M."/>
            <person name="Meirelles P."/>
            <person name="Suzuki R."/>
            <person name="Takatani N."/>
            <person name="Mino S."/>
            <person name="Suda W."/>
            <person name="Oshima K."/>
            <person name="Hattori M."/>
            <person name="Ohkuma M."/>
            <person name="Hosokawa M."/>
            <person name="Miyashita K."/>
            <person name="Thompson F.L."/>
            <person name="Niwa A."/>
            <person name="Sawabe T."/>
            <person name="Sawabe T."/>
        </authorList>
    </citation>
    <scope>NUCLEOTIDE SEQUENCE [LARGE SCALE GENOMIC DNA]</scope>
    <source>
        <strain evidence="3">JCM 19294</strain>
    </source>
</reference>
<comment type="caution">
    <text evidence="3">The sequence shown here is derived from an EMBL/GenBank/DDBJ whole genome shotgun (WGS) entry which is preliminary data.</text>
</comment>
<dbReference type="SUPFAM" id="SSF49464">
    <property type="entry name" value="Carboxypeptidase regulatory domain-like"/>
    <property type="match status" value="1"/>
</dbReference>
<evidence type="ECO:0000313" key="4">
    <source>
        <dbReference type="Proteomes" id="UP000029221"/>
    </source>
</evidence>
<sequence length="904" mass="102276">MKKNILIAILCLFVFAFAKAQSVKITGVVADSLGNTLGMANVIAYQQDKNLGAFGITNDQGKYQLLNLKKDSTYILKVSFLGLKTIEDTVKNIQTDLVKNYIMLNGADELDAINIVYEMPVSIKGDTIVYNADSFTNGTEDKLEDTLNKLPGVEVNEDGDILVEGKQVEKVMVEGKDFFEGDSRLATKNIPADAIDKVQVLRNYNNRSQLKGLGNDQDRVVINLKLKEGKKKFWFGEATVGAGYGGDKARYIIQPKAFYYSEDFSMNILTDFNDLGTPAFTGRDYFRFIGFSRRDTRQNNSSINVQAQNPLNVFQGNRALNIESQFGALNTSWSVNNKLDISSFAIVSKNTIDTRSTSRRTFVDNSNTEETDNRGVDETVAALFKLGAEYNPTDAFTLSYDGRFNYADQQGVSDLSSIDREADRSIDTRDEQQPITFNQSLNMYYTANEKNIFAFESQFLNQYEDPFYNAVLDIDPFDPTTNTEPFNGRLGIGEQEIYNINQEQFVNTNKLDAKLDYYYVLNKKSNLNFTAGTSYVSQNFDSDIFEIQADGTRNELQDSDLRNDDVNFDFLDVYGAVHYKAILGKFTITPGLTAHSFQTKDRQNGVTNTIETERVVPDVEVRYDFRSSETLTLNYDQNVTFNDVNSYANGILFRGYSSLQSGNNQIEGALNDRVRLSYRNFNMFNYTTIFGNVTYTRLTDAIQNEVALDGINQVSRPINALLPNESLSATGSFGREIKKIQATVTANVSWSENNNIINNITQTATNFNQNYSFRARSNFQKGINFSLQYALNLNNSENGNFENDATTNSINLDLDYQLGKSWLFKAGYDYNIFTATGDVENNFEFFDASIRYQKPDSRWRYELIATNLLDTEANIRNSFGQIATSTNATFVLPRYVYFRMRFDI</sequence>
<organism evidence="3 4">
    <name type="scientific">Nonlabens tegetincola</name>
    <dbReference type="NCBI Taxonomy" id="323273"/>
    <lineage>
        <taxon>Bacteria</taxon>
        <taxon>Pseudomonadati</taxon>
        <taxon>Bacteroidota</taxon>
        <taxon>Flavobacteriia</taxon>
        <taxon>Flavobacteriales</taxon>
        <taxon>Flavobacteriaceae</taxon>
        <taxon>Nonlabens</taxon>
    </lineage>
</organism>
<dbReference type="SUPFAM" id="SSF56935">
    <property type="entry name" value="Porins"/>
    <property type="match status" value="1"/>
</dbReference>
<protein>
    <recommendedName>
        <fullName evidence="2">Outer membrane protein beta-barrel domain-containing protein</fullName>
    </recommendedName>
</protein>
<evidence type="ECO:0000313" key="3">
    <source>
        <dbReference type="EMBL" id="GAK96045.1"/>
    </source>
</evidence>
<keyword evidence="4" id="KW-1185">Reference proteome</keyword>
<dbReference type="EMBL" id="BBML01000001">
    <property type="protein sequence ID" value="GAK96045.1"/>
    <property type="molecule type" value="Genomic_DNA"/>
</dbReference>
<dbReference type="InterPro" id="IPR041700">
    <property type="entry name" value="OMP_b-brl_3"/>
</dbReference>
<feature type="signal peptide" evidence="1">
    <location>
        <begin position="1"/>
        <end position="20"/>
    </location>
</feature>
<feature type="chain" id="PRO_5001862861" description="Outer membrane protein beta-barrel domain-containing protein" evidence="1">
    <location>
        <begin position="21"/>
        <end position="904"/>
    </location>
</feature>
<keyword evidence="1" id="KW-0732">Signal</keyword>
<dbReference type="Pfam" id="PF14905">
    <property type="entry name" value="OMP_b-brl_3"/>
    <property type="match status" value="1"/>
</dbReference>
<proteinExistence type="predicted"/>
<dbReference type="eggNOG" id="COG1629">
    <property type="taxonomic scope" value="Bacteria"/>
</dbReference>
<dbReference type="Proteomes" id="UP000029221">
    <property type="component" value="Unassembled WGS sequence"/>
</dbReference>
<accession>A0A090PZ74</accession>
<name>A0A090PZ74_9FLAO</name>
<evidence type="ECO:0000259" key="2">
    <source>
        <dbReference type="Pfam" id="PF14905"/>
    </source>
</evidence>
<feature type="domain" description="Outer membrane protein beta-barrel" evidence="2">
    <location>
        <begin position="483"/>
        <end position="898"/>
    </location>
</feature>
<dbReference type="STRING" id="319236.BST91_10695"/>
<dbReference type="AlphaFoldDB" id="A0A090PZ74"/>
<evidence type="ECO:0000256" key="1">
    <source>
        <dbReference type="SAM" id="SignalP"/>
    </source>
</evidence>
<dbReference type="InterPro" id="IPR008969">
    <property type="entry name" value="CarboxyPept-like_regulatory"/>
</dbReference>
<gene>
    <name evidence="3" type="ORF">JCM19294_2827</name>
</gene>